<dbReference type="SMART" id="SM01079">
    <property type="entry name" value="CHASE"/>
    <property type="match status" value="1"/>
</dbReference>
<dbReference type="Pfam" id="PF03924">
    <property type="entry name" value="CHASE"/>
    <property type="match status" value="1"/>
</dbReference>
<dbReference type="STRING" id="1122124.GCA_000423165_01483"/>
<keyword evidence="8 10" id="KW-1133">Transmembrane helix</keyword>
<dbReference type="GO" id="GO:0030295">
    <property type="term" value="F:protein kinase activator activity"/>
    <property type="evidence" value="ECO:0007669"/>
    <property type="project" value="TreeGrafter"/>
</dbReference>
<keyword evidence="7 13" id="KW-0418">Kinase</keyword>
<dbReference type="Pfam" id="PF00512">
    <property type="entry name" value="HisKA"/>
    <property type="match status" value="1"/>
</dbReference>
<dbReference type="PROSITE" id="PS50109">
    <property type="entry name" value="HIS_KIN"/>
    <property type="match status" value="1"/>
</dbReference>
<keyword evidence="9 10" id="KW-0472">Membrane</keyword>
<dbReference type="Gene3D" id="3.30.450.350">
    <property type="entry name" value="CHASE domain"/>
    <property type="match status" value="1"/>
</dbReference>
<dbReference type="GO" id="GO:0000155">
    <property type="term" value="F:phosphorelay sensor kinase activity"/>
    <property type="evidence" value="ECO:0007669"/>
    <property type="project" value="InterPro"/>
</dbReference>
<dbReference type="EMBL" id="PIQE01000002">
    <property type="protein sequence ID" value="RUO72547.1"/>
    <property type="molecule type" value="Genomic_DNA"/>
</dbReference>
<gene>
    <name evidence="13" type="ORF">CWI80_08325</name>
</gene>
<evidence type="ECO:0000256" key="3">
    <source>
        <dbReference type="ARBA" id="ARBA00012438"/>
    </source>
</evidence>
<evidence type="ECO:0000256" key="10">
    <source>
        <dbReference type="SAM" id="Phobius"/>
    </source>
</evidence>
<comment type="caution">
    <text evidence="13">The sequence shown here is derived from an EMBL/GenBank/DDBJ whole genome shotgun (WGS) entry which is preliminary data.</text>
</comment>
<evidence type="ECO:0000256" key="9">
    <source>
        <dbReference type="ARBA" id="ARBA00023136"/>
    </source>
</evidence>
<comment type="subcellular location">
    <subcellularLocation>
        <location evidence="2">Membrane</location>
    </subcellularLocation>
</comment>
<dbReference type="PANTHER" id="PTHR42878">
    <property type="entry name" value="TWO-COMPONENT HISTIDINE KINASE"/>
    <property type="match status" value="1"/>
</dbReference>
<dbReference type="InterPro" id="IPR050351">
    <property type="entry name" value="BphY/WalK/GraS-like"/>
</dbReference>
<dbReference type="CDD" id="cd00082">
    <property type="entry name" value="HisKA"/>
    <property type="match status" value="1"/>
</dbReference>
<reference evidence="14" key="1">
    <citation type="journal article" date="2018" name="Front. Microbiol.">
        <title>Genome-Based Analysis Reveals the Taxonomy and Diversity of the Family Idiomarinaceae.</title>
        <authorList>
            <person name="Liu Y."/>
            <person name="Lai Q."/>
            <person name="Shao Z."/>
        </authorList>
    </citation>
    <scope>NUCLEOTIDE SEQUENCE [LARGE SCALE GENOMIC DNA]</scope>
    <source>
        <strain evidence="14">c121</strain>
    </source>
</reference>
<evidence type="ECO:0000256" key="1">
    <source>
        <dbReference type="ARBA" id="ARBA00000085"/>
    </source>
</evidence>
<dbReference type="Proteomes" id="UP000287022">
    <property type="component" value="Unassembled WGS sequence"/>
</dbReference>
<evidence type="ECO:0000259" key="11">
    <source>
        <dbReference type="PROSITE" id="PS50109"/>
    </source>
</evidence>
<feature type="transmembrane region" description="Helical" evidence="10">
    <location>
        <begin position="302"/>
        <end position="322"/>
    </location>
</feature>
<dbReference type="PRINTS" id="PR00344">
    <property type="entry name" value="BCTRLSENSOR"/>
</dbReference>
<dbReference type="InterPro" id="IPR036097">
    <property type="entry name" value="HisK_dim/P_sf"/>
</dbReference>
<comment type="catalytic activity">
    <reaction evidence="1">
        <text>ATP + protein L-histidine = ADP + protein N-phospho-L-histidine.</text>
        <dbReference type="EC" id="2.7.13.3"/>
    </reaction>
</comment>
<dbReference type="SUPFAM" id="SSF55874">
    <property type="entry name" value="ATPase domain of HSP90 chaperone/DNA topoisomerase II/histidine kinase"/>
    <property type="match status" value="1"/>
</dbReference>
<dbReference type="RefSeq" id="WP_034727127.1">
    <property type="nucleotide sequence ID" value="NZ_PIQE01000002.1"/>
</dbReference>
<dbReference type="InterPro" id="IPR003661">
    <property type="entry name" value="HisK_dim/P_dom"/>
</dbReference>
<dbReference type="SMART" id="SM00388">
    <property type="entry name" value="HisKA"/>
    <property type="match status" value="1"/>
</dbReference>
<evidence type="ECO:0000256" key="6">
    <source>
        <dbReference type="ARBA" id="ARBA00022692"/>
    </source>
</evidence>
<dbReference type="Gene3D" id="1.10.287.130">
    <property type="match status" value="1"/>
</dbReference>
<dbReference type="InterPro" id="IPR004358">
    <property type="entry name" value="Sig_transdc_His_kin-like_C"/>
</dbReference>
<feature type="domain" description="Histidine kinase" evidence="11">
    <location>
        <begin position="360"/>
        <end position="571"/>
    </location>
</feature>
<evidence type="ECO:0000256" key="5">
    <source>
        <dbReference type="ARBA" id="ARBA00022679"/>
    </source>
</evidence>
<dbReference type="GO" id="GO:0000156">
    <property type="term" value="F:phosphorelay response regulator activity"/>
    <property type="evidence" value="ECO:0007669"/>
    <property type="project" value="TreeGrafter"/>
</dbReference>
<dbReference type="SMART" id="SM00387">
    <property type="entry name" value="HATPase_c"/>
    <property type="match status" value="1"/>
</dbReference>
<dbReference type="InterPro" id="IPR042240">
    <property type="entry name" value="CHASE_sf"/>
</dbReference>
<keyword evidence="4" id="KW-0597">Phosphoprotein</keyword>
<dbReference type="InterPro" id="IPR005467">
    <property type="entry name" value="His_kinase_dom"/>
</dbReference>
<name>A0A432Z3T3_9GAMM</name>
<evidence type="ECO:0000313" key="14">
    <source>
        <dbReference type="Proteomes" id="UP000287022"/>
    </source>
</evidence>
<evidence type="ECO:0000256" key="2">
    <source>
        <dbReference type="ARBA" id="ARBA00004370"/>
    </source>
</evidence>
<keyword evidence="5" id="KW-0808">Transferase</keyword>
<evidence type="ECO:0000256" key="8">
    <source>
        <dbReference type="ARBA" id="ARBA00022989"/>
    </source>
</evidence>
<sequence>MVKRFLPWHHWIVVILSLLLTLGAWLIASQQVEKRNKAQFDYQAAQLLELVQERMVRYEEALWGGVAALHMLPHDATREDWRLFAESLQIETRFPGINGIGVIHYVPAQAFETYLTWQRESLPDYQVYPAHHETDYWPITYIEPQQLNRQAVGLDMAHEENRYQAAQRARDTGTASITGPITLVQDDMRTPGFLFYAPWYAQRLEQPTLAQRRSEFRGLVYAPFIMHKLMDGVLENVNRQVHFSIHDAQQSLYSELSEASVDYDANPMFSASFSVPFYGRTWDFQVQTTALFRQQNTHHQPLLILLGGIVIDLLLIIIFVLLNRANRIAVAYANEVTQDLRLRQQELEEANRELDQFAFVASHDLKAPLRGIQRLADWIEEDLHGKLETQTADYLKLLQSRVARLENLLDDLLIYSRVGRKEGVVECFSFTKRIEEIFALLDPPKGFKLECHDVIGEIKVFTTPFELVFRNLIANAIKHHDRAQGVITVYGVRDEKGYRFEVADDGPGIPAEHRDRVFELFHTLKPRDEVEGSGLGLAIIKKILDQYECEYRLQANGERGVRFIFHWPQQE</sequence>
<keyword evidence="14" id="KW-1185">Reference proteome</keyword>
<keyword evidence="6 10" id="KW-0812">Transmembrane</keyword>
<feature type="domain" description="CHASE" evidence="12">
    <location>
        <begin position="72"/>
        <end position="238"/>
    </location>
</feature>
<organism evidence="13 14">
    <name type="scientific">Pseudidiomarina sediminum</name>
    <dbReference type="NCBI Taxonomy" id="431675"/>
    <lineage>
        <taxon>Bacteria</taxon>
        <taxon>Pseudomonadati</taxon>
        <taxon>Pseudomonadota</taxon>
        <taxon>Gammaproteobacteria</taxon>
        <taxon>Alteromonadales</taxon>
        <taxon>Idiomarinaceae</taxon>
        <taxon>Pseudidiomarina</taxon>
    </lineage>
</organism>
<evidence type="ECO:0000256" key="7">
    <source>
        <dbReference type="ARBA" id="ARBA00022777"/>
    </source>
</evidence>
<dbReference type="SUPFAM" id="SSF47384">
    <property type="entry name" value="Homodimeric domain of signal transducing histidine kinase"/>
    <property type="match status" value="1"/>
</dbReference>
<dbReference type="Gene3D" id="3.30.565.10">
    <property type="entry name" value="Histidine kinase-like ATPase, C-terminal domain"/>
    <property type="match status" value="1"/>
</dbReference>
<dbReference type="EC" id="2.7.13.3" evidence="3"/>
<evidence type="ECO:0000256" key="4">
    <source>
        <dbReference type="ARBA" id="ARBA00022553"/>
    </source>
</evidence>
<dbReference type="InterPro" id="IPR036890">
    <property type="entry name" value="HATPase_C_sf"/>
</dbReference>
<dbReference type="PROSITE" id="PS50839">
    <property type="entry name" value="CHASE"/>
    <property type="match status" value="1"/>
</dbReference>
<proteinExistence type="predicted"/>
<dbReference type="GO" id="GO:0007234">
    <property type="term" value="P:osmosensory signaling via phosphorelay pathway"/>
    <property type="evidence" value="ECO:0007669"/>
    <property type="project" value="TreeGrafter"/>
</dbReference>
<dbReference type="GO" id="GO:0016020">
    <property type="term" value="C:membrane"/>
    <property type="evidence" value="ECO:0007669"/>
    <property type="project" value="UniProtKB-SubCell"/>
</dbReference>
<dbReference type="InterPro" id="IPR003594">
    <property type="entry name" value="HATPase_dom"/>
</dbReference>
<dbReference type="InterPro" id="IPR006189">
    <property type="entry name" value="CHASE_dom"/>
</dbReference>
<dbReference type="AlphaFoldDB" id="A0A432Z3T3"/>
<dbReference type="CDD" id="cd00075">
    <property type="entry name" value="HATPase"/>
    <property type="match status" value="1"/>
</dbReference>
<evidence type="ECO:0000259" key="12">
    <source>
        <dbReference type="PROSITE" id="PS50839"/>
    </source>
</evidence>
<protein>
    <recommendedName>
        <fullName evidence="3">histidine kinase</fullName>
        <ecNumber evidence="3">2.7.13.3</ecNumber>
    </recommendedName>
</protein>
<dbReference type="Pfam" id="PF02518">
    <property type="entry name" value="HATPase_c"/>
    <property type="match status" value="1"/>
</dbReference>
<accession>A0A432Z3T3</accession>
<evidence type="ECO:0000313" key="13">
    <source>
        <dbReference type="EMBL" id="RUO72547.1"/>
    </source>
</evidence>
<dbReference type="PANTHER" id="PTHR42878:SF15">
    <property type="entry name" value="BACTERIOPHYTOCHROME"/>
    <property type="match status" value="1"/>
</dbReference>